<feature type="transmembrane region" description="Helical" evidence="1">
    <location>
        <begin position="142"/>
        <end position="164"/>
    </location>
</feature>
<keyword evidence="1" id="KW-0472">Membrane</keyword>
<dbReference type="RefSeq" id="WP_074603423.1">
    <property type="nucleotide sequence ID" value="NZ_FNMW01000002.1"/>
</dbReference>
<reference evidence="2 3" key="1">
    <citation type="submission" date="2016-10" db="EMBL/GenBank/DDBJ databases">
        <authorList>
            <person name="Varghese N."/>
            <person name="Submissions S."/>
        </authorList>
    </citation>
    <scope>NUCLEOTIDE SEQUENCE [LARGE SCALE GENOMIC DNA]</scope>
    <source>
        <strain evidence="2 3">Sb17</strain>
    </source>
</reference>
<organism evidence="2 3">
    <name type="scientific">Streptococcus equinus</name>
    <name type="common">Streptococcus bovis</name>
    <dbReference type="NCBI Taxonomy" id="1335"/>
    <lineage>
        <taxon>Bacteria</taxon>
        <taxon>Bacillati</taxon>
        <taxon>Bacillota</taxon>
        <taxon>Bacilli</taxon>
        <taxon>Lactobacillales</taxon>
        <taxon>Streptococcaceae</taxon>
        <taxon>Streptococcus</taxon>
    </lineage>
</organism>
<name>A0AAE8HLT9_STREI</name>
<evidence type="ECO:0000256" key="1">
    <source>
        <dbReference type="SAM" id="Phobius"/>
    </source>
</evidence>
<dbReference type="Proteomes" id="UP000182107">
    <property type="component" value="Unassembled WGS sequence"/>
</dbReference>
<keyword evidence="1" id="KW-0812">Transmembrane</keyword>
<evidence type="ECO:0000313" key="2">
    <source>
        <dbReference type="EMBL" id="SDW95434.1"/>
    </source>
</evidence>
<accession>A0AAE8HLT9</accession>
<keyword evidence="1" id="KW-1133">Transmembrane helix</keyword>
<evidence type="ECO:0000313" key="3">
    <source>
        <dbReference type="Proteomes" id="UP000182107"/>
    </source>
</evidence>
<dbReference type="AlphaFoldDB" id="A0AAE8HLT9"/>
<protein>
    <submittedName>
        <fullName evidence="2">Uncharacterized membrane protein YesL</fullName>
    </submittedName>
</protein>
<gene>
    <name evidence="2" type="ORF">SAMN05216415_1540</name>
</gene>
<proteinExistence type="predicted"/>
<dbReference type="Pfam" id="PF04854">
    <property type="entry name" value="DUF624"/>
    <property type="match status" value="1"/>
</dbReference>
<feature type="transmembrane region" description="Helical" evidence="1">
    <location>
        <begin position="170"/>
        <end position="187"/>
    </location>
</feature>
<feature type="transmembrane region" description="Helical" evidence="1">
    <location>
        <begin position="78"/>
        <end position="97"/>
    </location>
</feature>
<feature type="transmembrane region" description="Helical" evidence="1">
    <location>
        <begin position="109"/>
        <end position="130"/>
    </location>
</feature>
<feature type="transmembrane region" description="Helical" evidence="1">
    <location>
        <begin position="12"/>
        <end position="36"/>
    </location>
</feature>
<dbReference type="EMBL" id="FNMW01000002">
    <property type="protein sequence ID" value="SDW95434.1"/>
    <property type="molecule type" value="Genomic_DNA"/>
</dbReference>
<dbReference type="InterPro" id="IPR006938">
    <property type="entry name" value="DUF624"/>
</dbReference>
<comment type="caution">
    <text evidence="2">The sequence shown here is derived from an EMBL/GenBank/DDBJ whole genome shotgun (WGS) entry which is preliminary data.</text>
</comment>
<sequence length="201" mass="23834">MWQKAMNWLHVVVLFIILNFLWIIGTVVGLVVFGAIPSTISILKLIELPRIFENNYGYGELFFRYIHNYREAFKHNKVFLFVPVLMEIIAFFELMMISQFEILQAVFQIPMIILMIYNLFIFFHVSYLATKMERITFKNYKLVLLSPFIFRQSTILGLITLVALVIVTLLKNWMCLVLFSLGIYVAYRMINHDYKSHGWLK</sequence>